<name>A0A158HXQ2_9BURK</name>
<evidence type="ECO:0000313" key="2">
    <source>
        <dbReference type="Proteomes" id="UP000054683"/>
    </source>
</evidence>
<accession>A0A158HXQ2</accession>
<sequence length="59" mass="6638">MSTEYMAWNNAAVENRVAELPDAVNDVGLHITTRLNLVRQIGRCLRLDLSALVSEVIER</sequence>
<protein>
    <submittedName>
        <fullName evidence="1">Uncharacterized protein</fullName>
    </submittedName>
</protein>
<evidence type="ECO:0000313" key="1">
    <source>
        <dbReference type="EMBL" id="SAL49194.1"/>
    </source>
</evidence>
<dbReference type="AlphaFoldDB" id="A0A158HXQ2"/>
<reference evidence="1 2" key="1">
    <citation type="submission" date="2016-01" db="EMBL/GenBank/DDBJ databases">
        <authorList>
            <person name="Oliw E.H."/>
        </authorList>
    </citation>
    <scope>NUCLEOTIDE SEQUENCE [LARGE SCALE GENOMIC DNA]</scope>
    <source>
        <strain evidence="1">LMG 27134</strain>
    </source>
</reference>
<organism evidence="1 2">
    <name type="scientific">Caballeronia udeis</name>
    <dbReference type="NCBI Taxonomy" id="1232866"/>
    <lineage>
        <taxon>Bacteria</taxon>
        <taxon>Pseudomonadati</taxon>
        <taxon>Pseudomonadota</taxon>
        <taxon>Betaproteobacteria</taxon>
        <taxon>Burkholderiales</taxon>
        <taxon>Burkholderiaceae</taxon>
        <taxon>Caballeronia</taxon>
    </lineage>
</organism>
<dbReference type="EMBL" id="FCOK02000037">
    <property type="protein sequence ID" value="SAL49194.1"/>
    <property type="molecule type" value="Genomic_DNA"/>
</dbReference>
<gene>
    <name evidence="1" type="ORF">AWB69_04947</name>
</gene>
<proteinExistence type="predicted"/>
<dbReference type="Proteomes" id="UP000054683">
    <property type="component" value="Unassembled WGS sequence"/>
</dbReference>